<evidence type="ECO:0000256" key="16">
    <source>
        <dbReference type="SAM" id="MobiDB-lite"/>
    </source>
</evidence>
<dbReference type="Gene3D" id="1.10.8.60">
    <property type="match status" value="1"/>
</dbReference>
<dbReference type="InterPro" id="IPR003593">
    <property type="entry name" value="AAA+_ATPase"/>
</dbReference>
<dbReference type="InterPro" id="IPR027417">
    <property type="entry name" value="P-loop_NTPase"/>
</dbReference>
<dbReference type="PANTHER" id="PTHR43655:SF2">
    <property type="entry name" value="AFG3 LIKE MATRIX AAA PEPTIDASE SUBUNIT 2, ISOFORM A"/>
    <property type="match status" value="1"/>
</dbReference>
<evidence type="ECO:0000259" key="17">
    <source>
        <dbReference type="SMART" id="SM00382"/>
    </source>
</evidence>
<comment type="subunit">
    <text evidence="14">Homohexamer.</text>
</comment>
<name>A0A1I1K050_9FLAO</name>
<dbReference type="SUPFAM" id="SSF140990">
    <property type="entry name" value="FtsH protease domain-like"/>
    <property type="match status" value="1"/>
</dbReference>
<evidence type="ECO:0000256" key="3">
    <source>
        <dbReference type="ARBA" id="ARBA00010550"/>
    </source>
</evidence>
<evidence type="ECO:0000313" key="19">
    <source>
        <dbReference type="Proteomes" id="UP000199438"/>
    </source>
</evidence>
<keyword evidence="12 14" id="KW-0482">Metalloprotease</keyword>
<dbReference type="InterPro" id="IPR050928">
    <property type="entry name" value="ATP-dep_Zn_Metalloprotease"/>
</dbReference>
<feature type="compositionally biased region" description="Basic and acidic residues" evidence="16">
    <location>
        <begin position="637"/>
        <end position="650"/>
    </location>
</feature>
<dbReference type="AlphaFoldDB" id="A0A1I1K050"/>
<dbReference type="Pfam" id="PF00004">
    <property type="entry name" value="AAA"/>
    <property type="match status" value="1"/>
</dbReference>
<keyword evidence="10 14" id="KW-0067">ATP-binding</keyword>
<dbReference type="NCBIfam" id="TIGR01241">
    <property type="entry name" value="FtsH_fam"/>
    <property type="match status" value="1"/>
</dbReference>
<evidence type="ECO:0000256" key="9">
    <source>
        <dbReference type="ARBA" id="ARBA00022833"/>
    </source>
</evidence>
<keyword evidence="14" id="KW-1003">Cell membrane</keyword>
<dbReference type="GO" id="GO:0004176">
    <property type="term" value="F:ATP-dependent peptidase activity"/>
    <property type="evidence" value="ECO:0007669"/>
    <property type="project" value="InterPro"/>
</dbReference>
<evidence type="ECO:0000256" key="11">
    <source>
        <dbReference type="ARBA" id="ARBA00022989"/>
    </source>
</evidence>
<reference evidence="19" key="1">
    <citation type="submission" date="2016-10" db="EMBL/GenBank/DDBJ databases">
        <authorList>
            <person name="Varghese N."/>
            <person name="Submissions S."/>
        </authorList>
    </citation>
    <scope>NUCLEOTIDE SEQUENCE [LARGE SCALE GENOMIC DNA]</scope>
    <source>
        <strain evidence="19">DSM 24499</strain>
    </source>
</reference>
<dbReference type="InterPro" id="IPR011546">
    <property type="entry name" value="Pept_M41_FtsH_extracell"/>
</dbReference>
<dbReference type="OrthoDB" id="9809379at2"/>
<keyword evidence="7 14" id="KW-0547">Nucleotide-binding</keyword>
<organism evidence="18 19">
    <name type="scientific">Zunongwangia mangrovi</name>
    <dbReference type="NCBI Taxonomy" id="1334022"/>
    <lineage>
        <taxon>Bacteria</taxon>
        <taxon>Pseudomonadati</taxon>
        <taxon>Bacteroidota</taxon>
        <taxon>Flavobacteriia</taxon>
        <taxon>Flavobacteriales</taxon>
        <taxon>Flavobacteriaceae</taxon>
        <taxon>Zunongwangia</taxon>
    </lineage>
</organism>
<comment type="cofactor">
    <cofactor evidence="14">
        <name>Zn(2+)</name>
        <dbReference type="ChEBI" id="CHEBI:29105"/>
    </cofactor>
    <text evidence="14">Binds 1 zinc ion per subunit.</text>
</comment>
<evidence type="ECO:0000256" key="4">
    <source>
        <dbReference type="ARBA" id="ARBA00022670"/>
    </source>
</evidence>
<feature type="region of interest" description="Disordered" evidence="16">
    <location>
        <begin position="636"/>
        <end position="679"/>
    </location>
</feature>
<dbReference type="GO" id="GO:0005524">
    <property type="term" value="F:ATP binding"/>
    <property type="evidence" value="ECO:0007669"/>
    <property type="project" value="UniProtKB-UniRule"/>
</dbReference>
<evidence type="ECO:0000256" key="8">
    <source>
        <dbReference type="ARBA" id="ARBA00022801"/>
    </source>
</evidence>
<dbReference type="InterPro" id="IPR005936">
    <property type="entry name" value="FtsH"/>
</dbReference>
<dbReference type="Pfam" id="PF17862">
    <property type="entry name" value="AAA_lid_3"/>
    <property type="match status" value="1"/>
</dbReference>
<dbReference type="EMBL" id="FOKV01000005">
    <property type="protein sequence ID" value="SFC51000.1"/>
    <property type="molecule type" value="Genomic_DNA"/>
</dbReference>
<feature type="transmembrane region" description="Helical" evidence="14">
    <location>
        <begin position="138"/>
        <end position="159"/>
    </location>
</feature>
<dbReference type="GO" id="GO:0051301">
    <property type="term" value="P:cell division"/>
    <property type="evidence" value="ECO:0007669"/>
    <property type="project" value="UniProtKB-KW"/>
</dbReference>
<evidence type="ECO:0000256" key="5">
    <source>
        <dbReference type="ARBA" id="ARBA00022692"/>
    </source>
</evidence>
<dbReference type="CDD" id="cd19501">
    <property type="entry name" value="RecA-like_FtsH"/>
    <property type="match status" value="1"/>
</dbReference>
<keyword evidence="8 14" id="KW-0378">Hydrolase</keyword>
<dbReference type="InterPro" id="IPR037219">
    <property type="entry name" value="Peptidase_M41-like"/>
</dbReference>
<keyword evidence="13 14" id="KW-0472">Membrane</keyword>
<comment type="similarity">
    <text evidence="2 14">In the C-terminal section; belongs to the peptidase M41 family.</text>
</comment>
<feature type="binding site" evidence="14">
    <location>
        <position position="461"/>
    </location>
    <ligand>
        <name>Zn(2+)</name>
        <dbReference type="ChEBI" id="CHEBI:29105"/>
        <note>catalytic</note>
    </ligand>
</feature>
<dbReference type="InterPro" id="IPR000642">
    <property type="entry name" value="Peptidase_M41"/>
</dbReference>
<dbReference type="InterPro" id="IPR041569">
    <property type="entry name" value="AAA_lid_3"/>
</dbReference>
<evidence type="ECO:0000256" key="2">
    <source>
        <dbReference type="ARBA" id="ARBA00010044"/>
    </source>
</evidence>
<evidence type="ECO:0000256" key="6">
    <source>
        <dbReference type="ARBA" id="ARBA00022723"/>
    </source>
</evidence>
<comment type="similarity">
    <text evidence="3">In the N-terminal section; belongs to the AAA ATPase family.</text>
</comment>
<feature type="binding site" evidence="14">
    <location>
        <position position="536"/>
    </location>
    <ligand>
        <name>Zn(2+)</name>
        <dbReference type="ChEBI" id="CHEBI:29105"/>
        <note>catalytic</note>
    </ligand>
</feature>
<evidence type="ECO:0000313" key="18">
    <source>
        <dbReference type="EMBL" id="SFC51000.1"/>
    </source>
</evidence>
<feature type="domain" description="AAA+ ATPase" evidence="17">
    <location>
        <begin position="229"/>
        <end position="369"/>
    </location>
</feature>
<keyword evidence="11 14" id="KW-1133">Transmembrane helix</keyword>
<feature type="binding site" evidence="14">
    <location>
        <begin position="237"/>
        <end position="244"/>
    </location>
    <ligand>
        <name>ATP</name>
        <dbReference type="ChEBI" id="CHEBI:30616"/>
    </ligand>
</feature>
<dbReference type="EC" id="3.4.24.-" evidence="14"/>
<evidence type="ECO:0000256" key="1">
    <source>
        <dbReference type="ARBA" id="ARBA00004141"/>
    </source>
</evidence>
<dbReference type="PROSITE" id="PS00674">
    <property type="entry name" value="AAA"/>
    <property type="match status" value="1"/>
</dbReference>
<feature type="compositionally biased region" description="Basic and acidic residues" evidence="16">
    <location>
        <begin position="664"/>
        <end position="679"/>
    </location>
</feature>
<gene>
    <name evidence="14" type="primary">ftsH</name>
    <name evidence="18" type="ORF">SAMN04487907_10540</name>
</gene>
<dbReference type="SMART" id="SM00382">
    <property type="entry name" value="AAA"/>
    <property type="match status" value="1"/>
</dbReference>
<dbReference type="Gene3D" id="1.20.58.760">
    <property type="entry name" value="Peptidase M41"/>
    <property type="match status" value="1"/>
</dbReference>
<dbReference type="Pfam" id="PF06480">
    <property type="entry name" value="FtsH_ext"/>
    <property type="match status" value="1"/>
</dbReference>
<evidence type="ECO:0000256" key="7">
    <source>
        <dbReference type="ARBA" id="ARBA00022741"/>
    </source>
</evidence>
<dbReference type="GO" id="GO:0030163">
    <property type="term" value="P:protein catabolic process"/>
    <property type="evidence" value="ECO:0007669"/>
    <property type="project" value="UniProtKB-UniRule"/>
</dbReference>
<comment type="similarity">
    <text evidence="15">Belongs to the AAA ATPase family.</text>
</comment>
<evidence type="ECO:0000256" key="10">
    <source>
        <dbReference type="ARBA" id="ARBA00022840"/>
    </source>
</evidence>
<keyword evidence="18" id="KW-0131">Cell cycle</keyword>
<dbReference type="GO" id="GO:0004222">
    <property type="term" value="F:metalloendopeptidase activity"/>
    <property type="evidence" value="ECO:0007669"/>
    <property type="project" value="InterPro"/>
</dbReference>
<feature type="binding site" evidence="14">
    <location>
        <position position="465"/>
    </location>
    <ligand>
        <name>Zn(2+)</name>
        <dbReference type="ChEBI" id="CHEBI:29105"/>
        <note>catalytic</note>
    </ligand>
</feature>
<keyword evidence="6 14" id="KW-0479">Metal-binding</keyword>
<dbReference type="Gene3D" id="3.40.50.300">
    <property type="entry name" value="P-loop containing nucleotide triphosphate hydrolases"/>
    <property type="match status" value="1"/>
</dbReference>
<dbReference type="FunFam" id="1.20.58.760:FF:000003">
    <property type="entry name" value="AFG3-like AAA ATPase 2"/>
    <property type="match status" value="1"/>
</dbReference>
<dbReference type="FunFam" id="1.10.8.60:FF:000019">
    <property type="entry name" value="AFG3-like AAA ATPase 2"/>
    <property type="match status" value="1"/>
</dbReference>
<dbReference type="InterPro" id="IPR003959">
    <property type="entry name" value="ATPase_AAA_core"/>
</dbReference>
<evidence type="ECO:0000256" key="14">
    <source>
        <dbReference type="HAMAP-Rule" id="MF_01458"/>
    </source>
</evidence>
<protein>
    <recommendedName>
        <fullName evidence="14">ATP-dependent zinc metalloprotease FtsH</fullName>
        <ecNumber evidence="14">3.4.24.-</ecNumber>
    </recommendedName>
</protein>
<dbReference type="GO" id="GO:0006508">
    <property type="term" value="P:proteolysis"/>
    <property type="evidence" value="ECO:0007669"/>
    <property type="project" value="UniProtKB-KW"/>
</dbReference>
<keyword evidence="5 14" id="KW-0812">Transmembrane</keyword>
<dbReference type="PANTHER" id="PTHR43655">
    <property type="entry name" value="ATP-DEPENDENT PROTEASE"/>
    <property type="match status" value="1"/>
</dbReference>
<keyword evidence="4 14" id="KW-0645">Protease</keyword>
<keyword evidence="18" id="KW-0132">Cell division</keyword>
<dbReference type="RefSeq" id="WP_092542944.1">
    <property type="nucleotide sequence ID" value="NZ_FOKV01000005.1"/>
</dbReference>
<dbReference type="GO" id="GO:0005886">
    <property type="term" value="C:plasma membrane"/>
    <property type="evidence" value="ECO:0007669"/>
    <property type="project" value="UniProtKB-SubCell"/>
</dbReference>
<accession>A0A1I1K050</accession>
<dbReference type="Pfam" id="PF01434">
    <property type="entry name" value="Peptidase_M41"/>
    <property type="match status" value="1"/>
</dbReference>
<comment type="similarity">
    <text evidence="14">In the central section; belongs to the AAA ATPase family.</text>
</comment>
<keyword evidence="9 14" id="KW-0862">Zinc</keyword>
<dbReference type="FunFam" id="3.40.50.300:FF:000001">
    <property type="entry name" value="ATP-dependent zinc metalloprotease FtsH"/>
    <property type="match status" value="1"/>
</dbReference>
<proteinExistence type="inferred from homology"/>
<evidence type="ECO:0000256" key="12">
    <source>
        <dbReference type="ARBA" id="ARBA00023049"/>
    </source>
</evidence>
<dbReference type="SUPFAM" id="SSF52540">
    <property type="entry name" value="P-loop containing nucleoside triphosphate hydrolases"/>
    <property type="match status" value="1"/>
</dbReference>
<feature type="transmembrane region" description="Helical" evidence="14">
    <location>
        <begin position="20"/>
        <end position="37"/>
    </location>
</feature>
<dbReference type="Gene3D" id="3.40.1690.20">
    <property type="match status" value="1"/>
</dbReference>
<dbReference type="STRING" id="1334022.SAMN04487907_10540"/>
<dbReference type="InterPro" id="IPR003960">
    <property type="entry name" value="ATPase_AAA_CS"/>
</dbReference>
<dbReference type="GO" id="GO:0008270">
    <property type="term" value="F:zinc ion binding"/>
    <property type="evidence" value="ECO:0007669"/>
    <property type="project" value="UniProtKB-UniRule"/>
</dbReference>
<feature type="active site" evidence="14">
    <location>
        <position position="462"/>
    </location>
</feature>
<feature type="compositionally biased region" description="Low complexity" evidence="16">
    <location>
        <begin position="652"/>
        <end position="663"/>
    </location>
</feature>
<dbReference type="HAMAP" id="MF_01458">
    <property type="entry name" value="FtsH"/>
    <property type="match status" value="1"/>
</dbReference>
<keyword evidence="19" id="KW-1185">Reference proteome</keyword>
<evidence type="ECO:0000256" key="13">
    <source>
        <dbReference type="ARBA" id="ARBA00023136"/>
    </source>
</evidence>
<dbReference type="Proteomes" id="UP000199438">
    <property type="component" value="Unassembled WGS sequence"/>
</dbReference>
<comment type="function">
    <text evidence="14">Acts as a processive, ATP-dependent zinc metallopeptidase for both cytoplasmic and membrane proteins. Plays a role in the quality control of integral membrane proteins.</text>
</comment>
<sequence>MAKKQSNKKLDPKKPKFSAYWIYAIIILIFLGINFFGGSGFGEPSKITPQQYMNYLSEGDIQKTVVINKTIAKVYLTDEAKEKAIHKKSGDSDFLNTGATADYSFQIGSLDKFEEDIEKIQNKNNVNAKLSFDQDNNYLGEILITLLPFVLIIGIWIFIMRKMSSGGAGGAGGQIFNIGKSKAKLFDQNTDVKTSFKNVAGLEGAKEEVQEIVDFLKQPEKYTSLGGKIPKGALLVGPPGTGKTLLAKAVAGEAKVPFFSLSGSDFVEMFVGVGASRVRDLFKQAKEKSPSIIFIDEIDAIGRARGKSNFSGSNDERENTLNQLLTEMDGFGTNTNVIVIAATNRADVLDKALMRAGRFDRQIYVDLPDLNERREIFEVHLKPLKKVADELDTEFLAKQTPGFSGADIANVCNEAALIAARKGNKAVGKQDFLDAVDRIVGGLEKKNKIITPDEKKAIAFHEAGHATVSWMLEHAAPLVKVTIVPRGQSLGAAWYLPEERLIVRPEQMLDEMCAALGGRAAEKVIFDKISTGALSDLEKVTKQAKAMVTIYGLNDKVGNLTYYDSSGQSEYNFTKPYSEKTSELIDKEISNLIESQYQRAVDLLTDNKDKLTQLAEILLDKEVIFKDDLQNIFGERPFAKKEGHEIRESEESAPSASNSSSAPKEAESEDIKGTTSLDK</sequence>
<comment type="subcellular location">
    <subcellularLocation>
        <location evidence="14">Cell membrane</location>
        <topology evidence="14">Multi-pass membrane protein</topology>
        <orientation evidence="14">Cytoplasmic side</orientation>
    </subcellularLocation>
    <subcellularLocation>
        <location evidence="1">Membrane</location>
        <topology evidence="1">Multi-pass membrane protein</topology>
    </subcellularLocation>
</comment>
<dbReference type="GO" id="GO:0016887">
    <property type="term" value="F:ATP hydrolysis activity"/>
    <property type="evidence" value="ECO:0007669"/>
    <property type="project" value="UniProtKB-UniRule"/>
</dbReference>
<evidence type="ECO:0000256" key="15">
    <source>
        <dbReference type="RuleBase" id="RU003651"/>
    </source>
</evidence>